<organism evidence="3 4">
    <name type="scientific">Thalassospira profundimaris</name>
    <dbReference type="NCBI Taxonomy" id="502049"/>
    <lineage>
        <taxon>Bacteria</taxon>
        <taxon>Pseudomonadati</taxon>
        <taxon>Pseudomonadota</taxon>
        <taxon>Alphaproteobacteria</taxon>
        <taxon>Rhodospirillales</taxon>
        <taxon>Thalassospiraceae</taxon>
        <taxon>Thalassospira</taxon>
    </lineage>
</organism>
<evidence type="ECO:0000259" key="2">
    <source>
        <dbReference type="SMART" id="SM00062"/>
    </source>
</evidence>
<dbReference type="EMBL" id="JPWI01000005">
    <property type="protein sequence ID" value="RCK46275.1"/>
    <property type="molecule type" value="Genomic_DNA"/>
</dbReference>
<dbReference type="SUPFAM" id="SSF53850">
    <property type="entry name" value="Periplasmic binding protein-like II"/>
    <property type="match status" value="1"/>
</dbReference>
<dbReference type="InterPro" id="IPR001638">
    <property type="entry name" value="Solute-binding_3/MltF_N"/>
</dbReference>
<comment type="caution">
    <text evidence="3">The sequence shown here is derived from an EMBL/GenBank/DDBJ whole genome shotgun (WGS) entry which is preliminary data.</text>
</comment>
<protein>
    <recommendedName>
        <fullName evidence="2">Solute-binding protein family 3/N-terminal domain-containing protein</fullName>
    </recommendedName>
</protein>
<dbReference type="PANTHER" id="PTHR35936">
    <property type="entry name" value="MEMBRANE-BOUND LYTIC MUREIN TRANSGLYCOSYLASE F"/>
    <property type="match status" value="1"/>
</dbReference>
<gene>
    <name evidence="3" type="ORF">TH30_10730</name>
</gene>
<dbReference type="PANTHER" id="PTHR35936:SF25">
    <property type="entry name" value="ABC TRANSPORTER SUBSTRATE-BINDING PROTEIN"/>
    <property type="match status" value="1"/>
</dbReference>
<reference evidence="3 4" key="1">
    <citation type="submission" date="2014-07" db="EMBL/GenBank/DDBJ databases">
        <title>Draft genome sequence of Thalassospira profundimaris PR54-5.</title>
        <authorList>
            <person name="Lai Q."/>
            <person name="Shao Z."/>
        </authorList>
    </citation>
    <scope>NUCLEOTIDE SEQUENCE [LARGE SCALE GENOMIC DNA]</scope>
    <source>
        <strain evidence="3 4">PR54-5</strain>
    </source>
</reference>
<evidence type="ECO:0000256" key="1">
    <source>
        <dbReference type="ARBA" id="ARBA00022729"/>
    </source>
</evidence>
<keyword evidence="1" id="KW-0732">Signal</keyword>
<accession>A0A367WXU8</accession>
<dbReference type="Pfam" id="PF00497">
    <property type="entry name" value="SBP_bac_3"/>
    <property type="match status" value="1"/>
</dbReference>
<sequence length="223" mass="24891">MNNAPPYRIIKDTASGMSYSGIYIDVVREAASRAGIDLEFEVVPFKRALHLIEKGKADLMLGPNRTDERQKYMYYFGAALPNEPKAVYLEASDADVVSITDLGQKSVGVLRGANYGWQLEDAKDVRLVEAVDYAALFRMLDLGRIDALIVPELQGVEQIRQGGPFNIRKASLVLQGQPSFIGLSRLSDYYIDGSFTELEQVLVKMRQDGTFDAIYDHYAQPVD</sequence>
<name>A0A367WXU8_9PROT</name>
<dbReference type="Proteomes" id="UP000252255">
    <property type="component" value="Unassembled WGS sequence"/>
</dbReference>
<evidence type="ECO:0000313" key="3">
    <source>
        <dbReference type="EMBL" id="RCK46275.1"/>
    </source>
</evidence>
<dbReference type="AlphaFoldDB" id="A0A367WXU8"/>
<dbReference type="SMART" id="SM00062">
    <property type="entry name" value="PBPb"/>
    <property type="match status" value="1"/>
</dbReference>
<evidence type="ECO:0000313" key="4">
    <source>
        <dbReference type="Proteomes" id="UP000252255"/>
    </source>
</evidence>
<dbReference type="Gene3D" id="3.40.190.10">
    <property type="entry name" value="Periplasmic binding protein-like II"/>
    <property type="match status" value="2"/>
</dbReference>
<proteinExistence type="predicted"/>
<feature type="domain" description="Solute-binding protein family 3/N-terminal" evidence="2">
    <location>
        <begin position="1"/>
        <end position="222"/>
    </location>
</feature>